<feature type="non-terminal residue" evidence="1">
    <location>
        <position position="1"/>
    </location>
</feature>
<keyword evidence="2" id="KW-1185">Reference proteome</keyword>
<accession>A0A9Q0Y2P2</accession>
<dbReference type="AlphaFoldDB" id="A0A9Q0Y2P2"/>
<gene>
    <name evidence="1" type="ORF">JRQ81_005269</name>
</gene>
<dbReference type="EMBL" id="JAPFRF010000002">
    <property type="protein sequence ID" value="KAJ7341315.1"/>
    <property type="molecule type" value="Genomic_DNA"/>
</dbReference>
<protein>
    <submittedName>
        <fullName evidence="1">Uncharacterized protein</fullName>
    </submittedName>
</protein>
<proteinExistence type="predicted"/>
<name>A0A9Q0Y2P2_9SAUR</name>
<organism evidence="1 2">
    <name type="scientific">Phrynocephalus forsythii</name>
    <dbReference type="NCBI Taxonomy" id="171643"/>
    <lineage>
        <taxon>Eukaryota</taxon>
        <taxon>Metazoa</taxon>
        <taxon>Chordata</taxon>
        <taxon>Craniata</taxon>
        <taxon>Vertebrata</taxon>
        <taxon>Euteleostomi</taxon>
        <taxon>Lepidosauria</taxon>
        <taxon>Squamata</taxon>
        <taxon>Bifurcata</taxon>
        <taxon>Unidentata</taxon>
        <taxon>Episquamata</taxon>
        <taxon>Toxicofera</taxon>
        <taxon>Iguania</taxon>
        <taxon>Acrodonta</taxon>
        <taxon>Agamidae</taxon>
        <taxon>Agaminae</taxon>
        <taxon>Phrynocephalus</taxon>
    </lineage>
</organism>
<evidence type="ECO:0000313" key="2">
    <source>
        <dbReference type="Proteomes" id="UP001142489"/>
    </source>
</evidence>
<dbReference type="Proteomes" id="UP001142489">
    <property type="component" value="Unassembled WGS sequence"/>
</dbReference>
<reference evidence="1" key="1">
    <citation type="journal article" date="2023" name="DNA Res.">
        <title>Chromosome-level genome assembly of Phrynocephalus forsythii using third-generation DNA sequencing and Hi-C analysis.</title>
        <authorList>
            <person name="Qi Y."/>
            <person name="Zhao W."/>
            <person name="Zhao Y."/>
            <person name="Niu C."/>
            <person name="Cao S."/>
            <person name="Zhang Y."/>
        </authorList>
    </citation>
    <scope>NUCLEOTIDE SEQUENCE</scope>
    <source>
        <tissue evidence="1">Muscle</tissue>
    </source>
</reference>
<comment type="caution">
    <text evidence="1">The sequence shown here is derived from an EMBL/GenBank/DDBJ whole genome shotgun (WGS) entry which is preliminary data.</text>
</comment>
<sequence length="138" mass="14923">MRGRNPSLLLTSSFPCKHTSCGATIATNKLQTRLPFSPPWAISANRHREIQILQYDFIASECLCDDLVSLLHDMNVCDAHGGLCLPRDSCPSSSALLSRCGKKYRCCKSLIEEDAGCALAGGHCVKATSGPDFGCEPY</sequence>
<evidence type="ECO:0000313" key="1">
    <source>
        <dbReference type="EMBL" id="KAJ7341315.1"/>
    </source>
</evidence>